<dbReference type="EMBL" id="CAXDID020000270">
    <property type="protein sequence ID" value="CAL6067972.1"/>
    <property type="molecule type" value="Genomic_DNA"/>
</dbReference>
<protein>
    <submittedName>
        <fullName evidence="2">Transposase IS4</fullName>
    </submittedName>
    <submittedName>
        <fullName evidence="3">Transposase_IS4</fullName>
    </submittedName>
</protein>
<reference evidence="3 4" key="2">
    <citation type="submission" date="2024-07" db="EMBL/GenBank/DDBJ databases">
        <authorList>
            <person name="Akdeniz Z."/>
        </authorList>
    </citation>
    <scope>NUCLEOTIDE SEQUENCE [LARGE SCALE GENOMIC DNA]</scope>
</reference>
<sequence length="506" mass="60201">MPMADQFQNSCDQSKLAWELFTKFWTPEIHDHIRTCTNEKLKIRYNKQEVFTAAEFNTWFQILMVMMVSPHSAMTDHWSNNPMFGNQFIKSMMTSDAWFEIYRNLQFDVDQEDPIVDTIPQPTGIFQNESEILKEIQRQRYDNEINDGIRRIKWLTDAIQAAFNKSFAEDIDISEKSDFCMDETLIPYLGWLDFRQYLPDKPHPFGLLVRVLALAKSRFIVKFELYTGKRGEKRSNQLYDLMYRFLTSINTTGIPKKTFYADNYYSSFAVCKMLQEQGWEFRMTIRKNRCKGFCTTNMLIGESKLHENIPDYDFQLFEQQVKKTKTVRMIFSNGSTKESEVKKNYKPTISRPKILHEYNQNYSTIDKLDQLTYYMRFPHRCQKWTTCMFIYCIHICILQAHSLFCLRLQRQISIIDFMLLLIDAIQPHTHTQIRQKEVLGKIDSLLVAHELITLKQVRPEIKDPIGHCYTCGERTRWICACEYYYCKTCHVKYLLIEQEQILSRGK</sequence>
<dbReference type="EMBL" id="CATOUU010000022">
    <property type="protein sequence ID" value="CAI9913328.1"/>
    <property type="molecule type" value="Genomic_DNA"/>
</dbReference>
<comment type="caution">
    <text evidence="2">The sequence shown here is derived from an EMBL/GenBank/DDBJ whole genome shotgun (WGS) entry which is preliminary data.</text>
</comment>
<keyword evidence="4" id="KW-1185">Reference proteome</keyword>
<evidence type="ECO:0000313" key="4">
    <source>
        <dbReference type="Proteomes" id="UP001642409"/>
    </source>
</evidence>
<evidence type="ECO:0000313" key="2">
    <source>
        <dbReference type="EMBL" id="CAI9913328.1"/>
    </source>
</evidence>
<dbReference type="Proteomes" id="UP001642409">
    <property type="component" value="Unassembled WGS sequence"/>
</dbReference>
<gene>
    <name evidence="3" type="ORF">HINF_LOCUS53281</name>
    <name evidence="2" type="ORF">HINF_LOCUS973</name>
</gene>
<name>A0AA86N5Q4_9EUKA</name>
<dbReference type="AlphaFoldDB" id="A0AA86N5Q4"/>
<dbReference type="Pfam" id="PF13843">
    <property type="entry name" value="DDE_Tnp_1_7"/>
    <property type="match status" value="1"/>
</dbReference>
<proteinExistence type="predicted"/>
<feature type="domain" description="PiggyBac transposable element-derived protein" evidence="1">
    <location>
        <begin position="19"/>
        <end position="400"/>
    </location>
</feature>
<reference evidence="2" key="1">
    <citation type="submission" date="2023-06" db="EMBL/GenBank/DDBJ databases">
        <authorList>
            <person name="Kurt Z."/>
        </authorList>
    </citation>
    <scope>NUCLEOTIDE SEQUENCE</scope>
</reference>
<dbReference type="PANTHER" id="PTHR46599:SF3">
    <property type="entry name" value="PIGGYBAC TRANSPOSABLE ELEMENT-DERIVED PROTEIN 4"/>
    <property type="match status" value="1"/>
</dbReference>
<organism evidence="2">
    <name type="scientific">Hexamita inflata</name>
    <dbReference type="NCBI Taxonomy" id="28002"/>
    <lineage>
        <taxon>Eukaryota</taxon>
        <taxon>Metamonada</taxon>
        <taxon>Diplomonadida</taxon>
        <taxon>Hexamitidae</taxon>
        <taxon>Hexamitinae</taxon>
        <taxon>Hexamita</taxon>
    </lineage>
</organism>
<evidence type="ECO:0000259" key="1">
    <source>
        <dbReference type="Pfam" id="PF13843"/>
    </source>
</evidence>
<dbReference type="InterPro" id="IPR029526">
    <property type="entry name" value="PGBD"/>
</dbReference>
<dbReference type="PANTHER" id="PTHR46599">
    <property type="entry name" value="PIGGYBAC TRANSPOSABLE ELEMENT-DERIVED PROTEIN 4"/>
    <property type="match status" value="1"/>
</dbReference>
<accession>A0AA86N5Q4</accession>
<evidence type="ECO:0000313" key="3">
    <source>
        <dbReference type="EMBL" id="CAL6067972.1"/>
    </source>
</evidence>